<proteinExistence type="predicted"/>
<name>A0ACA9RHR1_9GLOM</name>
<organism evidence="1 2">
    <name type="scientific">Racocetra persica</name>
    <dbReference type="NCBI Taxonomy" id="160502"/>
    <lineage>
        <taxon>Eukaryota</taxon>
        <taxon>Fungi</taxon>
        <taxon>Fungi incertae sedis</taxon>
        <taxon>Mucoromycota</taxon>
        <taxon>Glomeromycotina</taxon>
        <taxon>Glomeromycetes</taxon>
        <taxon>Diversisporales</taxon>
        <taxon>Gigasporaceae</taxon>
        <taxon>Racocetra</taxon>
    </lineage>
</organism>
<evidence type="ECO:0000313" key="1">
    <source>
        <dbReference type="EMBL" id="CAG8794329.1"/>
    </source>
</evidence>
<protein>
    <submittedName>
        <fullName evidence="1">21034_t:CDS:1</fullName>
    </submittedName>
</protein>
<feature type="non-terminal residue" evidence="1">
    <location>
        <position position="127"/>
    </location>
</feature>
<gene>
    <name evidence="1" type="ORF">RPERSI_LOCUS19740</name>
</gene>
<feature type="non-terminal residue" evidence="1">
    <location>
        <position position="1"/>
    </location>
</feature>
<sequence length="127" mass="14827">KLHEKRFEDNIKAKIELLLTAKAEEVDLIFNELLELDKNLMANYNVNLSDQDKGSISRKKLAIKRSTKQKAKANSTKKQNNKKQRISKVIDLTDDISQEFHDSESKESGMTMMEQLEYEKRKLIIEE</sequence>
<dbReference type="EMBL" id="CAJVQC010054570">
    <property type="protein sequence ID" value="CAG8794329.1"/>
    <property type="molecule type" value="Genomic_DNA"/>
</dbReference>
<evidence type="ECO:0000313" key="2">
    <source>
        <dbReference type="Proteomes" id="UP000789920"/>
    </source>
</evidence>
<reference evidence="1" key="1">
    <citation type="submission" date="2021-06" db="EMBL/GenBank/DDBJ databases">
        <authorList>
            <person name="Kallberg Y."/>
            <person name="Tangrot J."/>
            <person name="Rosling A."/>
        </authorList>
    </citation>
    <scope>NUCLEOTIDE SEQUENCE</scope>
    <source>
        <strain evidence="1">MA461A</strain>
    </source>
</reference>
<accession>A0ACA9RHR1</accession>
<comment type="caution">
    <text evidence="1">The sequence shown here is derived from an EMBL/GenBank/DDBJ whole genome shotgun (WGS) entry which is preliminary data.</text>
</comment>
<keyword evidence="2" id="KW-1185">Reference proteome</keyword>
<dbReference type="Proteomes" id="UP000789920">
    <property type="component" value="Unassembled WGS sequence"/>
</dbReference>